<dbReference type="PANTHER" id="PTHR34800">
    <property type="entry name" value="TETRAPYRROLE-BINDING PROTEIN, CHLOROPLASTIC"/>
    <property type="match status" value="1"/>
</dbReference>
<evidence type="ECO:0000313" key="2">
    <source>
        <dbReference type="EMBL" id="OKH50944.1"/>
    </source>
</evidence>
<sequence>MGSLPEITMADNLQNSNGTALTLTVQWQNRTGRIRTLLNAAALSDYEQLAPDADYAQLPFEDPFRGQPNNADRLYSTSDSVHGLYVSLRPTSGLPQQIQIVHYLSPSEYVRSMVGTCQTANADLNGAIDEQLALLQERLQAQSWAAADRITRRLLAPGTTSLPPFDPLPSDPVLLRPELIQAIDQMWLKASDGRFGFSVQRRIWQAALATHPNDGAAAVNAFRDRVGWKLAAPRPEVDFISSDWLNESEVTYSLQAPAGHLPWAGVSDEVVQAIAVPPPGVHCGSCTVDAMWLRNEHFYTYIPRLMERVALYLDRPVSQSAE</sequence>
<dbReference type="EMBL" id="MRCG01000001">
    <property type="protein sequence ID" value="OKH50944.1"/>
    <property type="molecule type" value="Genomic_DNA"/>
</dbReference>
<accession>A0A1U7JAY6</accession>
<dbReference type="STRING" id="549789.NIES30_02375"/>
<dbReference type="GO" id="GO:0046906">
    <property type="term" value="F:tetrapyrrole binding"/>
    <property type="evidence" value="ECO:0007669"/>
    <property type="project" value="TreeGrafter"/>
</dbReference>
<dbReference type="Pfam" id="PF05419">
    <property type="entry name" value="GUN4"/>
    <property type="match status" value="1"/>
</dbReference>
<comment type="caution">
    <text evidence="2">The sequence shown here is derived from an EMBL/GenBank/DDBJ whole genome shotgun (WGS) entry which is preliminary data.</text>
</comment>
<dbReference type="AlphaFoldDB" id="A0A1U7JAY6"/>
<dbReference type="Proteomes" id="UP000185557">
    <property type="component" value="Unassembled WGS sequence"/>
</dbReference>
<reference evidence="2 3" key="1">
    <citation type="submission" date="2016-11" db="EMBL/GenBank/DDBJ databases">
        <title>Draft Genome Sequences of Nine Cyanobacterial Strains from Diverse Habitats.</title>
        <authorList>
            <person name="Zhu T."/>
            <person name="Hou S."/>
            <person name="Lu X."/>
            <person name="Hess W.R."/>
        </authorList>
    </citation>
    <scope>NUCLEOTIDE SEQUENCE [LARGE SCALE GENOMIC DNA]</scope>
    <source>
        <strain evidence="2 3">NIES-30</strain>
    </source>
</reference>
<dbReference type="SUPFAM" id="SSF140869">
    <property type="entry name" value="GUN4-like"/>
    <property type="match status" value="1"/>
</dbReference>
<dbReference type="PANTHER" id="PTHR34800:SF1">
    <property type="entry name" value="TETRAPYRROLE-BINDING PROTEIN, CHLOROPLASTIC"/>
    <property type="match status" value="1"/>
</dbReference>
<gene>
    <name evidence="2" type="ORF">NIES30_02375</name>
</gene>
<organism evidence="2 3">
    <name type="scientific">Phormidium tenue NIES-30</name>
    <dbReference type="NCBI Taxonomy" id="549789"/>
    <lineage>
        <taxon>Bacteria</taxon>
        <taxon>Bacillati</taxon>
        <taxon>Cyanobacteriota</taxon>
        <taxon>Cyanophyceae</taxon>
        <taxon>Oscillatoriophycideae</taxon>
        <taxon>Oscillatoriales</taxon>
        <taxon>Oscillatoriaceae</taxon>
        <taxon>Phormidium</taxon>
    </lineage>
</organism>
<evidence type="ECO:0000259" key="1">
    <source>
        <dbReference type="Pfam" id="PF05419"/>
    </source>
</evidence>
<name>A0A1U7JAY6_9CYAN</name>
<feature type="domain" description="GUN4-like" evidence="1">
    <location>
        <begin position="132"/>
        <end position="265"/>
    </location>
</feature>
<protein>
    <recommendedName>
        <fullName evidence="1">GUN4-like domain-containing protein</fullName>
    </recommendedName>
</protein>
<dbReference type="InterPro" id="IPR008629">
    <property type="entry name" value="GUN4-like"/>
</dbReference>
<keyword evidence="3" id="KW-1185">Reference proteome</keyword>
<dbReference type="InterPro" id="IPR037215">
    <property type="entry name" value="GUN4-like_sf"/>
</dbReference>
<proteinExistence type="predicted"/>
<evidence type="ECO:0000313" key="3">
    <source>
        <dbReference type="Proteomes" id="UP000185557"/>
    </source>
</evidence>
<dbReference type="Gene3D" id="1.10.10.1770">
    <property type="entry name" value="Gun4-like"/>
    <property type="match status" value="1"/>
</dbReference>